<dbReference type="EMBL" id="MWWY01000026">
    <property type="protein sequence ID" value="OZG63914.1"/>
    <property type="molecule type" value="Genomic_DNA"/>
</dbReference>
<dbReference type="InterPro" id="IPR050194">
    <property type="entry name" value="Glycosyltransferase_grp1"/>
</dbReference>
<reference evidence="6 7" key="1">
    <citation type="journal article" date="2017" name="BMC Genomics">
        <title>Comparative genomic and phylogenomic analyses of the Bifidobacteriaceae family.</title>
        <authorList>
            <person name="Lugli G.A."/>
            <person name="Milani C."/>
            <person name="Turroni F."/>
            <person name="Duranti S."/>
            <person name="Mancabelli L."/>
            <person name="Mangifesta M."/>
            <person name="Ferrario C."/>
            <person name="Modesto M."/>
            <person name="Mattarelli P."/>
            <person name="Jiri K."/>
            <person name="van Sinderen D."/>
            <person name="Ventura M."/>
        </authorList>
    </citation>
    <scope>NUCLEOTIDE SEQUENCE [LARGE SCALE GENOMIC DNA]</scope>
    <source>
        <strain evidence="6 7">DSM 100202</strain>
    </source>
</reference>
<feature type="domain" description="Glycosyltransferase subfamily 4-like N-terminal" evidence="5">
    <location>
        <begin position="61"/>
        <end position="273"/>
    </location>
</feature>
<dbReference type="Pfam" id="PF13439">
    <property type="entry name" value="Glyco_transf_4"/>
    <property type="match status" value="1"/>
</dbReference>
<dbReference type="InterPro" id="IPR028098">
    <property type="entry name" value="Glyco_trans_4-like_N"/>
</dbReference>
<dbReference type="GO" id="GO:0016758">
    <property type="term" value="F:hexosyltransferase activity"/>
    <property type="evidence" value="ECO:0007669"/>
    <property type="project" value="TreeGrafter"/>
</dbReference>
<dbReference type="Gene3D" id="3.40.50.2000">
    <property type="entry name" value="Glycogen Phosphorylase B"/>
    <property type="match status" value="3"/>
</dbReference>
<protein>
    <submittedName>
        <fullName evidence="6">Glycosyltransferase</fullName>
    </submittedName>
</protein>
<evidence type="ECO:0000256" key="1">
    <source>
        <dbReference type="ARBA" id="ARBA00022676"/>
    </source>
</evidence>
<keyword evidence="1" id="KW-0328">Glycosyltransferase</keyword>
<gene>
    <name evidence="6" type="ORF">BHAP_1417</name>
</gene>
<evidence type="ECO:0000259" key="4">
    <source>
        <dbReference type="Pfam" id="PF00534"/>
    </source>
</evidence>
<comment type="caution">
    <text evidence="6">The sequence shown here is derived from an EMBL/GenBank/DDBJ whole genome shotgun (WGS) entry which is preliminary data.</text>
</comment>
<evidence type="ECO:0000313" key="7">
    <source>
        <dbReference type="Proteomes" id="UP000216074"/>
    </source>
</evidence>
<dbReference type="AlphaFoldDB" id="A0A261FXJ3"/>
<evidence type="ECO:0000256" key="3">
    <source>
        <dbReference type="SAM" id="MobiDB-lite"/>
    </source>
</evidence>
<feature type="region of interest" description="Disordered" evidence="3">
    <location>
        <begin position="1"/>
        <end position="46"/>
    </location>
</feature>
<accession>A0A261FXJ3</accession>
<dbReference type="Pfam" id="PF00534">
    <property type="entry name" value="Glycos_transf_1"/>
    <property type="match status" value="1"/>
</dbReference>
<evidence type="ECO:0000256" key="2">
    <source>
        <dbReference type="ARBA" id="ARBA00022679"/>
    </source>
</evidence>
<name>A0A261FXJ3_9BIFI</name>
<keyword evidence="7" id="KW-1185">Reference proteome</keyword>
<proteinExistence type="predicted"/>
<feature type="compositionally biased region" description="Basic and acidic residues" evidence="3">
    <location>
        <begin position="1"/>
        <end position="10"/>
    </location>
</feature>
<dbReference type="Proteomes" id="UP000216074">
    <property type="component" value="Unassembled WGS sequence"/>
</dbReference>
<dbReference type="PANTHER" id="PTHR45947:SF3">
    <property type="entry name" value="SULFOQUINOVOSYL TRANSFERASE SQD2"/>
    <property type="match status" value="1"/>
</dbReference>
<organism evidence="6 7">
    <name type="scientific">Bifidobacterium hapali</name>
    <dbReference type="NCBI Taxonomy" id="1630172"/>
    <lineage>
        <taxon>Bacteria</taxon>
        <taxon>Bacillati</taxon>
        <taxon>Actinomycetota</taxon>
        <taxon>Actinomycetes</taxon>
        <taxon>Bifidobacteriales</taxon>
        <taxon>Bifidobacteriaceae</taxon>
        <taxon>Bifidobacterium</taxon>
    </lineage>
</organism>
<feature type="compositionally biased region" description="Low complexity" evidence="3">
    <location>
        <begin position="20"/>
        <end position="45"/>
    </location>
</feature>
<dbReference type="PANTHER" id="PTHR45947">
    <property type="entry name" value="SULFOQUINOVOSYL TRANSFERASE SQD2"/>
    <property type="match status" value="1"/>
</dbReference>
<dbReference type="InterPro" id="IPR001296">
    <property type="entry name" value="Glyco_trans_1"/>
</dbReference>
<sequence>MLNESAERGLRSMSARTVNDNDANNDTSDTSDMSDATSNNTNTAAPKRVLIVSETSMAQTNGVSGSIRHILRRFTERDIDAYLITPQPAPDDGTVEGFLVDTVPSWPIQRFYVAIPRKTSVIRSITELAESGWRPDIIHVAAPISKLGHAALIAGHRLHIPTVAIYQTDVAQYARRFARQAVGTITDGLADGIDDAEISLLGDSLRKPRHAKWLRRISRAAGEQAEQIVAQRIAQMHNKATLTLAPTEQARQRLEEFGVDPKLIQLWGRGVDSTLFTPTRRDGEHARQLHETWSHGGTLPVVGYVGRLAPEKQVERLTVLDGLGMQLVVVGGGPSEDALRELLPHAIFTGMLHGDALADAYAALDLFVHTGAEETFGQTIQEAMASGLPVVAPASGGPLDLVDDGRTGLLFDPSDDETLYECVARLLADESLRRAMGEAGLAAVQGRTWPALVDQLIDHYYRLVMRR</sequence>
<evidence type="ECO:0000259" key="5">
    <source>
        <dbReference type="Pfam" id="PF13439"/>
    </source>
</evidence>
<dbReference type="GO" id="GO:1901137">
    <property type="term" value="P:carbohydrate derivative biosynthetic process"/>
    <property type="evidence" value="ECO:0007669"/>
    <property type="project" value="UniProtKB-ARBA"/>
</dbReference>
<evidence type="ECO:0000313" key="6">
    <source>
        <dbReference type="EMBL" id="OZG63914.1"/>
    </source>
</evidence>
<dbReference type="SUPFAM" id="SSF53756">
    <property type="entry name" value="UDP-Glycosyltransferase/glycogen phosphorylase"/>
    <property type="match status" value="1"/>
</dbReference>
<feature type="domain" description="Glycosyl transferase family 1" evidence="4">
    <location>
        <begin position="294"/>
        <end position="440"/>
    </location>
</feature>
<keyword evidence="2 6" id="KW-0808">Transferase</keyword>